<feature type="chain" id="PRO_5047524870" description="peptidylprolyl isomerase" evidence="7">
    <location>
        <begin position="25"/>
        <end position="394"/>
    </location>
</feature>
<organism evidence="9 10">
    <name type="scientific">Gemmiger gallinarum</name>
    <dbReference type="NCBI Taxonomy" id="2779354"/>
    <lineage>
        <taxon>Bacteria</taxon>
        <taxon>Bacillati</taxon>
        <taxon>Bacillota</taxon>
        <taxon>Clostridia</taxon>
        <taxon>Eubacteriales</taxon>
        <taxon>Gemmiger</taxon>
    </lineage>
</organism>
<dbReference type="PROSITE" id="PS51257">
    <property type="entry name" value="PROKAR_LIPOPROTEIN"/>
    <property type="match status" value="1"/>
</dbReference>
<keyword evidence="10" id="KW-1185">Reference proteome</keyword>
<comment type="caution">
    <text evidence="9">The sequence shown here is derived from an EMBL/GenBank/DDBJ whole genome shotgun (WGS) entry which is preliminary data.</text>
</comment>
<dbReference type="Pfam" id="PF00254">
    <property type="entry name" value="FKBP_C"/>
    <property type="match status" value="1"/>
</dbReference>
<feature type="domain" description="PPIase FKBP-type" evidence="8">
    <location>
        <begin position="131"/>
        <end position="191"/>
    </location>
</feature>
<keyword evidence="4 5" id="KW-0413">Isomerase</keyword>
<feature type="signal peptide" evidence="7">
    <location>
        <begin position="1"/>
        <end position="24"/>
    </location>
</feature>
<evidence type="ECO:0000256" key="2">
    <source>
        <dbReference type="ARBA" id="ARBA00013194"/>
    </source>
</evidence>
<keyword evidence="7" id="KW-0732">Signal</keyword>
<evidence type="ECO:0000313" key="9">
    <source>
        <dbReference type="EMBL" id="MBE5037026.1"/>
    </source>
</evidence>
<evidence type="ECO:0000256" key="1">
    <source>
        <dbReference type="ARBA" id="ARBA00000971"/>
    </source>
</evidence>
<protein>
    <recommendedName>
        <fullName evidence="2 5">peptidylprolyl isomerase</fullName>
        <ecNumber evidence="2 5">5.2.1.8</ecNumber>
    </recommendedName>
</protein>
<dbReference type="PROSITE" id="PS50059">
    <property type="entry name" value="FKBP_PPIASE"/>
    <property type="match status" value="1"/>
</dbReference>
<dbReference type="EMBL" id="JADCKC010000001">
    <property type="protein sequence ID" value="MBE5037026.1"/>
    <property type="molecule type" value="Genomic_DNA"/>
</dbReference>
<evidence type="ECO:0000256" key="3">
    <source>
        <dbReference type="ARBA" id="ARBA00023110"/>
    </source>
</evidence>
<feature type="compositionally biased region" description="Low complexity" evidence="6">
    <location>
        <begin position="29"/>
        <end position="46"/>
    </location>
</feature>
<dbReference type="EC" id="5.2.1.8" evidence="2 5"/>
<dbReference type="InterPro" id="IPR008880">
    <property type="entry name" value="Trigger_fac_C"/>
</dbReference>
<dbReference type="Proteomes" id="UP000768567">
    <property type="component" value="Unassembled WGS sequence"/>
</dbReference>
<gene>
    <name evidence="9" type="ORF">INF35_04405</name>
</gene>
<name>A0ABR9R1M5_9FIRM</name>
<dbReference type="InterPro" id="IPR027304">
    <property type="entry name" value="Trigger_fact/SurA_dom_sf"/>
</dbReference>
<evidence type="ECO:0000256" key="5">
    <source>
        <dbReference type="PROSITE-ProRule" id="PRU00277"/>
    </source>
</evidence>
<accession>A0ABR9R1M5</accession>
<dbReference type="RefSeq" id="WP_193500291.1">
    <property type="nucleotide sequence ID" value="NZ_JADCKC010000001.1"/>
</dbReference>
<evidence type="ECO:0000256" key="4">
    <source>
        <dbReference type="ARBA" id="ARBA00023235"/>
    </source>
</evidence>
<dbReference type="SUPFAM" id="SSF109998">
    <property type="entry name" value="Triger factor/SurA peptide-binding domain-like"/>
    <property type="match status" value="1"/>
</dbReference>
<dbReference type="InterPro" id="IPR001179">
    <property type="entry name" value="PPIase_FKBP_dom"/>
</dbReference>
<dbReference type="InterPro" id="IPR046357">
    <property type="entry name" value="PPIase_dom_sf"/>
</dbReference>
<comment type="catalytic activity">
    <reaction evidence="1 5">
        <text>[protein]-peptidylproline (omega=180) = [protein]-peptidylproline (omega=0)</text>
        <dbReference type="Rhea" id="RHEA:16237"/>
        <dbReference type="Rhea" id="RHEA-COMP:10747"/>
        <dbReference type="Rhea" id="RHEA-COMP:10748"/>
        <dbReference type="ChEBI" id="CHEBI:83833"/>
        <dbReference type="ChEBI" id="CHEBI:83834"/>
        <dbReference type="EC" id="5.2.1.8"/>
    </reaction>
</comment>
<evidence type="ECO:0000256" key="7">
    <source>
        <dbReference type="SAM" id="SignalP"/>
    </source>
</evidence>
<proteinExistence type="predicted"/>
<dbReference type="SUPFAM" id="SSF54534">
    <property type="entry name" value="FKBP-like"/>
    <property type="match status" value="1"/>
</dbReference>
<keyword evidence="3 5" id="KW-0697">Rotamase</keyword>
<dbReference type="Gene3D" id="3.10.50.40">
    <property type="match status" value="1"/>
</dbReference>
<reference evidence="9 10" key="1">
    <citation type="submission" date="2020-10" db="EMBL/GenBank/DDBJ databases">
        <title>ChiBAC.</title>
        <authorList>
            <person name="Zenner C."/>
            <person name="Hitch T.C.A."/>
            <person name="Clavel T."/>
        </authorList>
    </citation>
    <scope>NUCLEOTIDE SEQUENCE [LARGE SCALE GENOMIC DNA]</scope>
    <source>
        <strain evidence="9 10">DSM 109015</strain>
    </source>
</reference>
<evidence type="ECO:0000256" key="6">
    <source>
        <dbReference type="SAM" id="MobiDB-lite"/>
    </source>
</evidence>
<dbReference type="InterPro" id="IPR037041">
    <property type="entry name" value="Trigger_fac_C_sf"/>
</dbReference>
<feature type="region of interest" description="Disordered" evidence="6">
    <location>
        <begin position="27"/>
        <end position="46"/>
    </location>
</feature>
<evidence type="ECO:0000313" key="10">
    <source>
        <dbReference type="Proteomes" id="UP000768567"/>
    </source>
</evidence>
<dbReference type="Gene3D" id="1.10.3120.10">
    <property type="entry name" value="Trigger factor, C-terminal domain"/>
    <property type="match status" value="1"/>
</dbReference>
<dbReference type="Pfam" id="PF05698">
    <property type="entry name" value="Trigger_C"/>
    <property type="match status" value="1"/>
</dbReference>
<evidence type="ECO:0000259" key="8">
    <source>
        <dbReference type="PROSITE" id="PS50059"/>
    </source>
</evidence>
<sequence length="394" mass="42646">MKLKHSIRAGALMLALSMVLVGCSKDESQSSTSETSSSENAATSESATAETADAYAYLANFSFSDGFDENGYLKGIKALDYVTLPEDYNSLTLPAGTDTVTDEDVDSYIETNILSNFATDEQVTDRAAEMGDTVNIDYVGSVDGVEFDGGSAQGYDLTLGSGSFIDDFEDQIAGHTPGETFNVEVTFPDPYQNNPDLAGKEAVFVTTLNYISESVNPELTDAWVAENINPYLELTTVDSLKTYVHDSLVESNMSNAVYQQLVENTTFAETYPESATQYFNDSFLFSYYIYAANYGMTLDEFVSATGYGSAADLLTMASSSIENSMKQALLMQAIAEQEGVVCDDAALDANINDFFSTDDTSSYITNYGENYIKTNVLQDLLMKQLVANATVAAA</sequence>